<dbReference type="Proteomes" id="UP001193081">
    <property type="component" value="Unassembled WGS sequence"/>
</dbReference>
<reference evidence="1 2" key="1">
    <citation type="submission" date="2021-03" db="EMBL/GenBank/DDBJ databases">
        <authorList>
            <person name="Grouzdev D.S."/>
        </authorList>
    </citation>
    <scope>NUCLEOTIDE SEQUENCE [LARGE SCALE GENOMIC DNA]</scope>
    <source>
        <strain evidence="1 2">M50-1</strain>
    </source>
</reference>
<keyword evidence="2" id="KW-1185">Reference proteome</keyword>
<protein>
    <submittedName>
        <fullName evidence="1">Uncharacterized protein</fullName>
    </submittedName>
</protein>
<dbReference type="EMBL" id="SIJK02000001">
    <property type="protein sequence ID" value="MBP1464085.1"/>
    <property type="molecule type" value="Genomic_DNA"/>
</dbReference>
<dbReference type="RefSeq" id="WP_135475431.1">
    <property type="nucleotide sequence ID" value="NZ_SIJK02000001.1"/>
</dbReference>
<evidence type="ECO:0000313" key="1">
    <source>
        <dbReference type="EMBL" id="MBP1464085.1"/>
    </source>
</evidence>
<organism evidence="1 2">
    <name type="scientific">Candidatus Chloroploca mongolica</name>
    <dbReference type="NCBI Taxonomy" id="2528176"/>
    <lineage>
        <taxon>Bacteria</taxon>
        <taxon>Bacillati</taxon>
        <taxon>Chloroflexota</taxon>
        <taxon>Chloroflexia</taxon>
        <taxon>Chloroflexales</taxon>
        <taxon>Chloroflexineae</taxon>
        <taxon>Oscillochloridaceae</taxon>
        <taxon>Candidatus Chloroploca</taxon>
    </lineage>
</organism>
<evidence type="ECO:0000313" key="2">
    <source>
        <dbReference type="Proteomes" id="UP001193081"/>
    </source>
</evidence>
<comment type="caution">
    <text evidence="1">The sequence shown here is derived from an EMBL/GenBank/DDBJ whole genome shotgun (WGS) entry which is preliminary data.</text>
</comment>
<name>A0ABS4D3T0_9CHLR</name>
<accession>A0ABS4D3T0</accession>
<gene>
    <name evidence="1" type="ORF">EYB53_000020</name>
</gene>
<sequence>MQPNTLARWEVRIGKDRIFYVIDVIDTVVLVNQVLHKYLTGYTKICLCEELDHGTLRQLAVMTPSLTTNLQAHNVLRQASVLLHTRLMHQRPERAI</sequence>
<proteinExistence type="predicted"/>